<reference evidence="2 3" key="2">
    <citation type="submission" date="2015-05" db="EMBL/GenBank/DDBJ databases">
        <title>Distinctive expansion of gene families associated with plant cell wall degradation and secondary metabolism in the genomes of grapevine trunk pathogens.</title>
        <authorList>
            <person name="Lawrence D.P."/>
            <person name="Travadon R."/>
            <person name="Rolshausen P.E."/>
            <person name="Baumgartner K."/>
        </authorList>
    </citation>
    <scope>NUCLEOTIDE SEQUENCE [LARGE SCALE GENOMIC DNA]</scope>
    <source>
        <strain evidence="2">DS831</strain>
    </source>
</reference>
<dbReference type="PANTHER" id="PTHR12398">
    <property type="entry name" value="PROTEIN PHOSPHATASE INHIBITOR"/>
    <property type="match status" value="1"/>
</dbReference>
<comment type="caution">
    <text evidence="2">The sequence shown here is derived from an EMBL/GenBank/DDBJ whole genome shotgun (WGS) entry which is preliminary data.</text>
</comment>
<dbReference type="EMBL" id="LAQI01000141">
    <property type="protein sequence ID" value="KKY17940.1"/>
    <property type="molecule type" value="Genomic_DNA"/>
</dbReference>
<feature type="compositionally biased region" description="Basic and acidic residues" evidence="1">
    <location>
        <begin position="192"/>
        <end position="231"/>
    </location>
</feature>
<feature type="compositionally biased region" description="Acidic residues" evidence="1">
    <location>
        <begin position="251"/>
        <end position="260"/>
    </location>
</feature>
<organism evidence="2 3">
    <name type="scientific">Diplodia seriata</name>
    <dbReference type="NCBI Taxonomy" id="420778"/>
    <lineage>
        <taxon>Eukaryota</taxon>
        <taxon>Fungi</taxon>
        <taxon>Dikarya</taxon>
        <taxon>Ascomycota</taxon>
        <taxon>Pezizomycotina</taxon>
        <taxon>Dothideomycetes</taxon>
        <taxon>Dothideomycetes incertae sedis</taxon>
        <taxon>Botryosphaeriales</taxon>
        <taxon>Botryosphaeriaceae</taxon>
        <taxon>Diplodia</taxon>
    </lineage>
</organism>
<reference evidence="2 3" key="1">
    <citation type="submission" date="2015-03" db="EMBL/GenBank/DDBJ databases">
        <authorList>
            <person name="Morales-Cruz A."/>
            <person name="Amrine K.C."/>
            <person name="Cantu D."/>
        </authorList>
    </citation>
    <scope>NUCLEOTIDE SEQUENCE [LARGE SCALE GENOMIC DNA]</scope>
    <source>
        <strain evidence="2">DS831</strain>
    </source>
</reference>
<protein>
    <submittedName>
        <fullName evidence="2">Putative glc8 protein</fullName>
    </submittedName>
</protein>
<dbReference type="InterPro" id="IPR007062">
    <property type="entry name" value="PPI-2"/>
</dbReference>
<dbReference type="GO" id="GO:0004864">
    <property type="term" value="F:protein phosphatase inhibitor activity"/>
    <property type="evidence" value="ECO:0007669"/>
    <property type="project" value="InterPro"/>
</dbReference>
<evidence type="ECO:0000256" key="1">
    <source>
        <dbReference type="SAM" id="MobiDB-lite"/>
    </source>
</evidence>
<dbReference type="Proteomes" id="UP000034182">
    <property type="component" value="Unassembled WGS sequence"/>
</dbReference>
<sequence>MTQHSPMSQPVHSPTAQPHHHSVERPKGILKNPSYQSPTSPTSEGAPLAQVPSNERPGVARGMSEREVVLQNTLQNAGHRRSSSNARGPPSRRLSGTPGADADDENSPRLKWDEANLYLTEQQRDSTMKITEPKTPYASHYDPAEDEEEIAALDANQIVVDELDKTKPKKKSSKEDDIPGLDLGEPEVENAGAHHSDGEKRVVVDPDSMDETKREEEPPQEQEKHRQFEQARKKHYEMRNVKNLLGHADDLLAEEDEEELEKPPVPPMPNGR</sequence>
<feature type="region of interest" description="Disordered" evidence="1">
    <location>
        <begin position="1"/>
        <end position="272"/>
    </location>
</feature>
<dbReference type="PANTHER" id="PTHR12398:SF20">
    <property type="entry name" value="PROTEIN PHOSPHATASE 1 REGULATORY INHIBITOR SUBUNIT 2"/>
    <property type="match status" value="1"/>
</dbReference>
<dbReference type="AlphaFoldDB" id="A0A0G2GM52"/>
<feature type="compositionally biased region" description="Polar residues" evidence="1">
    <location>
        <begin position="1"/>
        <end position="16"/>
    </location>
</feature>
<dbReference type="GO" id="GO:0009966">
    <property type="term" value="P:regulation of signal transduction"/>
    <property type="evidence" value="ECO:0007669"/>
    <property type="project" value="InterPro"/>
</dbReference>
<feature type="compositionally biased region" description="Polar residues" evidence="1">
    <location>
        <begin position="33"/>
        <end position="43"/>
    </location>
</feature>
<evidence type="ECO:0000313" key="3">
    <source>
        <dbReference type="Proteomes" id="UP000034182"/>
    </source>
</evidence>
<dbReference type="Pfam" id="PF04979">
    <property type="entry name" value="IPP-2"/>
    <property type="match status" value="1"/>
</dbReference>
<name>A0A0G2GM52_9PEZI</name>
<proteinExistence type="predicted"/>
<dbReference type="Gene3D" id="6.10.250.1050">
    <property type="match status" value="1"/>
</dbReference>
<gene>
    <name evidence="2" type="ORF">UCDDS831_g06141</name>
</gene>
<feature type="compositionally biased region" description="Pro residues" evidence="1">
    <location>
        <begin position="263"/>
        <end position="272"/>
    </location>
</feature>
<accession>A0A0G2GM52</accession>
<evidence type="ECO:0000313" key="2">
    <source>
        <dbReference type="EMBL" id="KKY17940.1"/>
    </source>
</evidence>